<keyword evidence="2" id="KW-0732">Signal</keyword>
<dbReference type="AlphaFoldDB" id="A0A067MMV1"/>
<evidence type="ECO:0000313" key="4">
    <source>
        <dbReference type="Proteomes" id="UP000027195"/>
    </source>
</evidence>
<feature type="region of interest" description="Disordered" evidence="1">
    <location>
        <begin position="40"/>
        <end position="64"/>
    </location>
</feature>
<dbReference type="InParanoid" id="A0A067MMV1"/>
<name>A0A067MMV1_BOTB1</name>
<proteinExistence type="predicted"/>
<evidence type="ECO:0000256" key="2">
    <source>
        <dbReference type="SAM" id="SignalP"/>
    </source>
</evidence>
<feature type="chain" id="PRO_5001641405" evidence="2">
    <location>
        <begin position="17"/>
        <end position="194"/>
    </location>
</feature>
<evidence type="ECO:0000256" key="1">
    <source>
        <dbReference type="SAM" id="MobiDB-lite"/>
    </source>
</evidence>
<protein>
    <submittedName>
        <fullName evidence="3">Uncharacterized protein</fullName>
    </submittedName>
</protein>
<gene>
    <name evidence="3" type="ORF">BOTBODRAFT_144770</name>
</gene>
<accession>A0A067MMV1</accession>
<dbReference type="EMBL" id="KL198029">
    <property type="protein sequence ID" value="KDQ16055.1"/>
    <property type="molecule type" value="Genomic_DNA"/>
</dbReference>
<dbReference type="Proteomes" id="UP000027195">
    <property type="component" value="Unassembled WGS sequence"/>
</dbReference>
<dbReference type="HOGENOM" id="CLU_1402208_0_0_1"/>
<sequence>MALLAALVLLVVLVFGIWYISRRSGCSGARAPSAALHISAKSPPPPPSYTGSPKALGSSDTLTDPPPVYAKDSRQILLGFDCSAVSPSGLQSWHAAAPASQLPALVYATNNLVLCFGRRLDGSRGRSVRRRQGYCAIKEERVVHPAHSGTGVAISSVALGAPPRYAALDLLASNPVYPILQAGSGATTTYGEMT</sequence>
<reference evidence="4" key="1">
    <citation type="journal article" date="2014" name="Proc. Natl. Acad. Sci. U.S.A.">
        <title>Extensive sampling of basidiomycete genomes demonstrates inadequacy of the white-rot/brown-rot paradigm for wood decay fungi.</title>
        <authorList>
            <person name="Riley R."/>
            <person name="Salamov A.A."/>
            <person name="Brown D.W."/>
            <person name="Nagy L.G."/>
            <person name="Floudas D."/>
            <person name="Held B.W."/>
            <person name="Levasseur A."/>
            <person name="Lombard V."/>
            <person name="Morin E."/>
            <person name="Otillar R."/>
            <person name="Lindquist E.A."/>
            <person name="Sun H."/>
            <person name="LaButti K.M."/>
            <person name="Schmutz J."/>
            <person name="Jabbour D."/>
            <person name="Luo H."/>
            <person name="Baker S.E."/>
            <person name="Pisabarro A.G."/>
            <person name="Walton J.D."/>
            <person name="Blanchette R.A."/>
            <person name="Henrissat B."/>
            <person name="Martin F."/>
            <person name="Cullen D."/>
            <person name="Hibbett D.S."/>
            <person name="Grigoriev I.V."/>
        </authorList>
    </citation>
    <scope>NUCLEOTIDE SEQUENCE [LARGE SCALE GENOMIC DNA]</scope>
    <source>
        <strain evidence="4">FD-172 SS1</strain>
    </source>
</reference>
<feature type="signal peptide" evidence="2">
    <location>
        <begin position="1"/>
        <end position="16"/>
    </location>
</feature>
<keyword evidence="4" id="KW-1185">Reference proteome</keyword>
<evidence type="ECO:0000313" key="3">
    <source>
        <dbReference type="EMBL" id="KDQ16055.1"/>
    </source>
</evidence>
<organism evidence="3 4">
    <name type="scientific">Botryobasidium botryosum (strain FD-172 SS1)</name>
    <dbReference type="NCBI Taxonomy" id="930990"/>
    <lineage>
        <taxon>Eukaryota</taxon>
        <taxon>Fungi</taxon>
        <taxon>Dikarya</taxon>
        <taxon>Basidiomycota</taxon>
        <taxon>Agaricomycotina</taxon>
        <taxon>Agaricomycetes</taxon>
        <taxon>Cantharellales</taxon>
        <taxon>Botryobasidiaceae</taxon>
        <taxon>Botryobasidium</taxon>
    </lineage>
</organism>